<dbReference type="SUPFAM" id="SSF53448">
    <property type="entry name" value="Nucleotide-diphospho-sugar transferases"/>
    <property type="match status" value="1"/>
</dbReference>
<dbReference type="Proteomes" id="UP000286997">
    <property type="component" value="Unassembled WGS sequence"/>
</dbReference>
<evidence type="ECO:0000313" key="3">
    <source>
        <dbReference type="EMBL" id="RVU17445.1"/>
    </source>
</evidence>
<comment type="caution">
    <text evidence="3">The sequence shown here is derived from an EMBL/GenBank/DDBJ whole genome shotgun (WGS) entry which is preliminary data.</text>
</comment>
<protein>
    <submittedName>
        <fullName evidence="3">Nucleotidyltransferase family protein</fullName>
    </submittedName>
</protein>
<gene>
    <name evidence="3" type="ORF">EOE48_13730</name>
</gene>
<keyword evidence="4" id="KW-1185">Reference proteome</keyword>
<evidence type="ECO:0000313" key="4">
    <source>
        <dbReference type="Proteomes" id="UP000286997"/>
    </source>
</evidence>
<dbReference type="RefSeq" id="WP_127729959.1">
    <property type="nucleotide sequence ID" value="NZ_SACP01000012.1"/>
</dbReference>
<dbReference type="GO" id="GO:0016779">
    <property type="term" value="F:nucleotidyltransferase activity"/>
    <property type="evidence" value="ECO:0007669"/>
    <property type="project" value="UniProtKB-ARBA"/>
</dbReference>
<accession>A0A437P587</accession>
<dbReference type="OrthoDB" id="9779263at2"/>
<evidence type="ECO:0000256" key="1">
    <source>
        <dbReference type="ARBA" id="ARBA00022842"/>
    </source>
</evidence>
<evidence type="ECO:0000259" key="2">
    <source>
        <dbReference type="Pfam" id="PF12804"/>
    </source>
</evidence>
<feature type="domain" description="MobA-like NTP transferase" evidence="2">
    <location>
        <begin position="7"/>
        <end position="167"/>
    </location>
</feature>
<dbReference type="PANTHER" id="PTHR43777:SF1">
    <property type="entry name" value="MOLYBDENUM COFACTOR CYTIDYLYLTRANSFERASE"/>
    <property type="match status" value="1"/>
</dbReference>
<organism evidence="3 4">
    <name type="scientific">Methylobacterium oryzihabitans</name>
    <dbReference type="NCBI Taxonomy" id="2499852"/>
    <lineage>
        <taxon>Bacteria</taxon>
        <taxon>Pseudomonadati</taxon>
        <taxon>Pseudomonadota</taxon>
        <taxon>Alphaproteobacteria</taxon>
        <taxon>Hyphomicrobiales</taxon>
        <taxon>Methylobacteriaceae</taxon>
        <taxon>Methylobacterium</taxon>
    </lineage>
</organism>
<reference evidence="3 4" key="1">
    <citation type="submission" date="2019-01" db="EMBL/GenBank/DDBJ databases">
        <authorList>
            <person name="Chen W.-M."/>
        </authorList>
    </citation>
    <scope>NUCLEOTIDE SEQUENCE [LARGE SCALE GENOMIC DNA]</scope>
    <source>
        <strain evidence="3 4">TER-1</strain>
    </source>
</reference>
<dbReference type="EMBL" id="SACP01000012">
    <property type="protein sequence ID" value="RVU17445.1"/>
    <property type="molecule type" value="Genomic_DNA"/>
</dbReference>
<name>A0A437P587_9HYPH</name>
<dbReference type="Pfam" id="PF12804">
    <property type="entry name" value="NTP_transf_3"/>
    <property type="match status" value="1"/>
</dbReference>
<dbReference type="InterPro" id="IPR029044">
    <property type="entry name" value="Nucleotide-diphossugar_trans"/>
</dbReference>
<dbReference type="InterPro" id="IPR025877">
    <property type="entry name" value="MobA-like_NTP_Trfase"/>
</dbReference>
<dbReference type="PANTHER" id="PTHR43777">
    <property type="entry name" value="MOLYBDENUM COFACTOR CYTIDYLYLTRANSFERASE"/>
    <property type="match status" value="1"/>
</dbReference>
<dbReference type="Gene3D" id="3.90.550.10">
    <property type="entry name" value="Spore Coat Polysaccharide Biosynthesis Protein SpsA, Chain A"/>
    <property type="match status" value="1"/>
</dbReference>
<dbReference type="AlphaFoldDB" id="A0A437P587"/>
<keyword evidence="1" id="KW-0460">Magnesium</keyword>
<keyword evidence="3" id="KW-0808">Transferase</keyword>
<dbReference type="CDD" id="cd04182">
    <property type="entry name" value="GT_2_like_f"/>
    <property type="match status" value="1"/>
</dbReference>
<proteinExistence type="predicted"/>
<sequence length="197" mass="19624">MREVGIVVLAAGRGTRFGAAPKLLAPLDGRPLVRHAAGAAVAAGLGPVVAVLGHEAAGVAAALDGLALRTVLNPLYGEGLSTSVRAGLAALPDAVAAAIVLLGDMPRVTPALLRSLAAAFAGGDPAPAAVVPVRDGRRGNPVLIDRRRLSAELAGLSGDRGFGPLLTGRSDVLEWPVASDGVLADVDTPEALARLPA</sequence>